<keyword evidence="5" id="KW-1185">Reference proteome</keyword>
<dbReference type="SMART" id="SM00777">
    <property type="entry name" value="Mad3_BUB1_I"/>
    <property type="match status" value="1"/>
</dbReference>
<evidence type="ECO:0000256" key="1">
    <source>
        <dbReference type="SAM" id="MobiDB-lite"/>
    </source>
</evidence>
<dbReference type="AlphaFoldDB" id="A0A8T1VKM3"/>
<evidence type="ECO:0000313" key="5">
    <source>
        <dbReference type="Proteomes" id="UP000694044"/>
    </source>
</evidence>
<comment type="caution">
    <text evidence="4">The sequence shown here is derived from an EMBL/GenBank/DDBJ whole genome shotgun (WGS) entry which is preliminary data.</text>
</comment>
<reference evidence="4" key="1">
    <citation type="submission" date="2021-02" db="EMBL/GenBank/DDBJ databases">
        <authorList>
            <person name="Palmer J.M."/>
        </authorList>
    </citation>
    <scope>NUCLEOTIDE SEQUENCE</scope>
    <source>
        <strain evidence="4">SCRP734</strain>
    </source>
</reference>
<dbReference type="GO" id="GO:0007094">
    <property type="term" value="P:mitotic spindle assembly checkpoint signaling"/>
    <property type="evidence" value="ECO:0007669"/>
    <property type="project" value="InterPro"/>
</dbReference>
<accession>A0A8T1VKM3</accession>
<dbReference type="InterPro" id="IPR013212">
    <property type="entry name" value="Mad3/Bub1_I"/>
</dbReference>
<feature type="compositionally biased region" description="Polar residues" evidence="1">
    <location>
        <begin position="540"/>
        <end position="559"/>
    </location>
</feature>
<feature type="region of interest" description="Disordered" evidence="1">
    <location>
        <begin position="526"/>
        <end position="559"/>
    </location>
</feature>
<gene>
    <name evidence="4" type="primary">BUB1B</name>
    <name evidence="4" type="ORF">PHYPSEUDO_005989</name>
</gene>
<organism evidence="4 5">
    <name type="scientific">Phytophthora pseudosyringae</name>
    <dbReference type="NCBI Taxonomy" id="221518"/>
    <lineage>
        <taxon>Eukaryota</taxon>
        <taxon>Sar</taxon>
        <taxon>Stramenopiles</taxon>
        <taxon>Oomycota</taxon>
        <taxon>Peronosporomycetes</taxon>
        <taxon>Peronosporales</taxon>
        <taxon>Peronosporaceae</taxon>
        <taxon>Phytophthora</taxon>
    </lineage>
</organism>
<dbReference type="PANTHER" id="PTHR14030:SF4">
    <property type="entry name" value="BUB1 KINASE, ISOFORM A-RELATED"/>
    <property type="match status" value="1"/>
</dbReference>
<dbReference type="OrthoDB" id="248495at2759"/>
<feature type="compositionally biased region" description="Basic and acidic residues" evidence="1">
    <location>
        <begin position="1"/>
        <end position="23"/>
    </location>
</feature>
<dbReference type="Pfam" id="PF08311">
    <property type="entry name" value="Mad3_BUB1_I"/>
    <property type="match status" value="1"/>
</dbReference>
<evidence type="ECO:0000259" key="3">
    <source>
        <dbReference type="PROSITE" id="PS51489"/>
    </source>
</evidence>
<feature type="region of interest" description="Disordered" evidence="1">
    <location>
        <begin position="663"/>
        <end position="698"/>
    </location>
</feature>
<evidence type="ECO:0000259" key="2">
    <source>
        <dbReference type="PROSITE" id="PS50011"/>
    </source>
</evidence>
<dbReference type="EMBL" id="JAGDFM010000244">
    <property type="protein sequence ID" value="KAG7381486.1"/>
    <property type="molecule type" value="Genomic_DNA"/>
</dbReference>
<dbReference type="FunFam" id="1.25.40.430:FF:000003">
    <property type="entry name" value="Checkpoint serine/threonine-protein kinase BUB1"/>
    <property type="match status" value="1"/>
</dbReference>
<dbReference type="PANTHER" id="PTHR14030">
    <property type="entry name" value="MITOTIC CHECKPOINT SERINE/THREONINE-PROTEIN KINASE BUB1"/>
    <property type="match status" value="1"/>
</dbReference>
<dbReference type="GO" id="GO:0051754">
    <property type="term" value="P:meiotic sister chromatid cohesion, centromeric"/>
    <property type="evidence" value="ECO:0007669"/>
    <property type="project" value="TreeGrafter"/>
</dbReference>
<dbReference type="GO" id="GO:0004672">
    <property type="term" value="F:protein kinase activity"/>
    <property type="evidence" value="ECO:0007669"/>
    <property type="project" value="InterPro"/>
</dbReference>
<feature type="domain" description="Protein kinase" evidence="2">
    <location>
        <begin position="680"/>
        <end position="992"/>
    </location>
</feature>
<sequence>MVAPFSDRRAAYRNPSEVRDRQQETPTPMTRADAPDAAPCSRKRKADDFEWETSKENVMPLKRGRNVTDLNKALRAHDSFQTKLRLEDELKAKEDAIAAYDGDDPLAGWLEYVRWLEVKMPEDTRKKFTVLEKCTRDLKDKPRYRNDMRYVRLWIQYADLVSNPKDIFKYLYQNKIGERVSLFYIGWAYVLETMANYPQAHKIYLKASQKNAEPQDLLERKYKEFQRRMSRQWLRMTEEIGASDMDEVTHRRALENLSAHGTLELNDTQRQQLHQHQASARAQRVQKTNAHKPVFVIYEDPVGHSVDPFDGNGGWKKLDTVQQQDKENELAPSAWNPPGARAATGAGAGRQPDHRPLPALSGRPDVNPLQVFVDDEFSVPENEPKRRTPLTHRSQTLRQRMEGVATEEEMLAQEPLKNFTASDKKAHMQKQVKKGRLETPCYDVKQITSKTGEALSFEEIRARAYQQSMDKLRKIDHRALQNVTRNLDSVSNVTVSSSAATSSATTSIASHRMTISDRKAAITSSTTLEAKLPEKKPSVPATSVATAPTKPASGQNDDQEDMTINTRVALEDINSMFCSPPRQPQPSVWEAKEDDPVERKLHFSIFDDSVDSVAVNAQDQSLRQDPNESVPKQAFQVFSDDAPVDSQPGIQQPFQIFSDDAAEEPRTGTKQPFQVFSDDASEEPRAGMNTSSQKRKPLGARDDLVRGIEKERQNLAWEFYITNKIKKKIGIDNGLPDEKIPVPTFSGLHLFPNGSLLIMDKGHVGTLYDVLNCYKQSGITFPEVLAVYYGIKMLRCMELLHRAKVLHGDIKPDNWLMTPGNPASELSMNIQESHSNDKDFKAGDLYLIDYGRSIDLSLYPDGTVFRGNCHAKGFQCVEMLTQRPWTHQIDTFAFCGTMHCMLYGEYMEVKPRRNAKGATHWGIVRPFKRYWQVDMWKYFFHELLNVSSCTDQPSLPNLRRRLENYFVADANRQQELFKQLSRQDKFLRKSTV</sequence>
<feature type="region of interest" description="Disordered" evidence="1">
    <location>
        <begin position="1"/>
        <end position="49"/>
    </location>
</feature>
<feature type="region of interest" description="Disordered" evidence="1">
    <location>
        <begin position="322"/>
        <end position="366"/>
    </location>
</feature>
<dbReference type="InterPro" id="IPR015661">
    <property type="entry name" value="Bub1/Mad3"/>
</dbReference>
<dbReference type="PROSITE" id="PS50011">
    <property type="entry name" value="PROTEIN_KINASE_DOM"/>
    <property type="match status" value="1"/>
</dbReference>
<dbReference type="Pfam" id="PF00069">
    <property type="entry name" value="Pkinase"/>
    <property type="match status" value="1"/>
</dbReference>
<dbReference type="GO" id="GO:0005524">
    <property type="term" value="F:ATP binding"/>
    <property type="evidence" value="ECO:0007669"/>
    <property type="project" value="InterPro"/>
</dbReference>
<proteinExistence type="predicted"/>
<name>A0A8T1VKM3_9STRA</name>
<evidence type="ECO:0000313" key="4">
    <source>
        <dbReference type="EMBL" id="KAG7381486.1"/>
    </source>
</evidence>
<protein>
    <submittedName>
        <fullName evidence="4">Mad3/BUB1 y region 1</fullName>
    </submittedName>
</protein>
<dbReference type="PROSITE" id="PS51489">
    <property type="entry name" value="BUB1_N"/>
    <property type="match status" value="1"/>
</dbReference>
<feature type="domain" description="BUB1 N-terminal" evidence="3">
    <location>
        <begin position="93"/>
        <end position="250"/>
    </location>
</feature>
<dbReference type="InterPro" id="IPR000719">
    <property type="entry name" value="Prot_kinase_dom"/>
</dbReference>
<dbReference type="GO" id="GO:0032991">
    <property type="term" value="C:protein-containing complex"/>
    <property type="evidence" value="ECO:0007669"/>
    <property type="project" value="UniProtKB-ARBA"/>
</dbReference>
<dbReference type="Proteomes" id="UP000694044">
    <property type="component" value="Unassembled WGS sequence"/>
</dbReference>